<dbReference type="Gramene" id="KCW76367">
    <property type="protein sequence ID" value="KCW76367"/>
    <property type="gene ID" value="EUGRSUZ_D00745"/>
</dbReference>
<sequence>MASGNFCMQLWSIFNTSKLFRLTMLFDNSTMLVHGTSSSTKYFSIMIESESFVSISHPFRTNFSKDKNAKSSKVSFNLP</sequence>
<gene>
    <name evidence="1" type="ORF">EUGRSUZ_D00745</name>
</gene>
<proteinExistence type="predicted"/>
<evidence type="ECO:0000313" key="1">
    <source>
        <dbReference type="EMBL" id="KCW76367.1"/>
    </source>
</evidence>
<dbReference type="EMBL" id="KK198756">
    <property type="protein sequence ID" value="KCW76367.1"/>
    <property type="molecule type" value="Genomic_DNA"/>
</dbReference>
<accession>A0A059CDC2</accession>
<reference evidence="1" key="1">
    <citation type="submission" date="2013-07" db="EMBL/GenBank/DDBJ databases">
        <title>The genome of Eucalyptus grandis.</title>
        <authorList>
            <person name="Schmutz J."/>
            <person name="Hayes R."/>
            <person name="Myburg A."/>
            <person name="Tuskan G."/>
            <person name="Grattapaglia D."/>
            <person name="Rokhsar D.S."/>
        </authorList>
    </citation>
    <scope>NUCLEOTIDE SEQUENCE</scope>
    <source>
        <tissue evidence="1">Leaf extractions</tissue>
    </source>
</reference>
<protein>
    <submittedName>
        <fullName evidence="1">Uncharacterized protein</fullName>
    </submittedName>
</protein>
<dbReference type="AlphaFoldDB" id="A0A059CDC2"/>
<dbReference type="InParanoid" id="A0A059CDC2"/>
<name>A0A059CDC2_EUCGR</name>
<organism evidence="1">
    <name type="scientific">Eucalyptus grandis</name>
    <name type="common">Flooded gum</name>
    <dbReference type="NCBI Taxonomy" id="71139"/>
    <lineage>
        <taxon>Eukaryota</taxon>
        <taxon>Viridiplantae</taxon>
        <taxon>Streptophyta</taxon>
        <taxon>Embryophyta</taxon>
        <taxon>Tracheophyta</taxon>
        <taxon>Spermatophyta</taxon>
        <taxon>Magnoliopsida</taxon>
        <taxon>eudicotyledons</taxon>
        <taxon>Gunneridae</taxon>
        <taxon>Pentapetalae</taxon>
        <taxon>rosids</taxon>
        <taxon>malvids</taxon>
        <taxon>Myrtales</taxon>
        <taxon>Myrtaceae</taxon>
        <taxon>Myrtoideae</taxon>
        <taxon>Eucalypteae</taxon>
        <taxon>Eucalyptus</taxon>
    </lineage>
</organism>